<comment type="caution">
    <text evidence="3">The sequence shown here is derived from an EMBL/GenBank/DDBJ whole genome shotgun (WGS) entry which is preliminary data.</text>
</comment>
<evidence type="ECO:0000313" key="3">
    <source>
        <dbReference type="EMBL" id="KAJ4446698.1"/>
    </source>
</evidence>
<dbReference type="InterPro" id="IPR036388">
    <property type="entry name" value="WH-like_DNA-bd_sf"/>
</dbReference>
<dbReference type="EMBL" id="JAJSOF020000009">
    <property type="protein sequence ID" value="KAJ4446698.1"/>
    <property type="molecule type" value="Genomic_DNA"/>
</dbReference>
<dbReference type="Pfam" id="PF00538">
    <property type="entry name" value="Linker_histone"/>
    <property type="match status" value="1"/>
</dbReference>
<proteinExistence type="predicted"/>
<sequence>MAGLCGGGNEPATSVKNLVLKMKTQQSTRMKAPKPMQLVISAIKDLREPEGPTPKKIAKYIMSRYSTDASKLQRQVNTALKRGVTWGILRTARGRYQLEDLDDGSQHMRSHRRRRRSPSGSRHRRVGRRGSSRRRRRRSSSGRRCRSGGRRRRSCPSRRRRRSRRRLPIKKVKNDSK</sequence>
<gene>
    <name evidence="3" type="ORF">ANN_13395</name>
</gene>
<dbReference type="Gene3D" id="1.10.10.10">
    <property type="entry name" value="Winged helix-like DNA-binding domain superfamily/Winged helix DNA-binding domain"/>
    <property type="match status" value="1"/>
</dbReference>
<dbReference type="InterPro" id="IPR036390">
    <property type="entry name" value="WH_DNA-bd_sf"/>
</dbReference>
<evidence type="ECO:0000256" key="1">
    <source>
        <dbReference type="SAM" id="MobiDB-lite"/>
    </source>
</evidence>
<dbReference type="Proteomes" id="UP001148838">
    <property type="component" value="Unassembled WGS sequence"/>
</dbReference>
<accession>A0ABQ8TJB2</accession>
<feature type="domain" description="H15" evidence="2">
    <location>
        <begin position="31"/>
        <end position="100"/>
    </location>
</feature>
<evidence type="ECO:0000259" key="2">
    <source>
        <dbReference type="PROSITE" id="PS51504"/>
    </source>
</evidence>
<keyword evidence="4" id="KW-1185">Reference proteome</keyword>
<dbReference type="PROSITE" id="PS51504">
    <property type="entry name" value="H15"/>
    <property type="match status" value="1"/>
</dbReference>
<protein>
    <recommendedName>
        <fullName evidence="2">H15 domain-containing protein</fullName>
    </recommendedName>
</protein>
<organism evidence="3 4">
    <name type="scientific">Periplaneta americana</name>
    <name type="common">American cockroach</name>
    <name type="synonym">Blatta americana</name>
    <dbReference type="NCBI Taxonomy" id="6978"/>
    <lineage>
        <taxon>Eukaryota</taxon>
        <taxon>Metazoa</taxon>
        <taxon>Ecdysozoa</taxon>
        <taxon>Arthropoda</taxon>
        <taxon>Hexapoda</taxon>
        <taxon>Insecta</taxon>
        <taxon>Pterygota</taxon>
        <taxon>Neoptera</taxon>
        <taxon>Polyneoptera</taxon>
        <taxon>Dictyoptera</taxon>
        <taxon>Blattodea</taxon>
        <taxon>Blattoidea</taxon>
        <taxon>Blattidae</taxon>
        <taxon>Blattinae</taxon>
        <taxon>Periplaneta</taxon>
    </lineage>
</organism>
<feature type="compositionally biased region" description="Basic residues" evidence="1">
    <location>
        <begin position="108"/>
        <end position="171"/>
    </location>
</feature>
<evidence type="ECO:0000313" key="4">
    <source>
        <dbReference type="Proteomes" id="UP001148838"/>
    </source>
</evidence>
<dbReference type="SUPFAM" id="SSF46785">
    <property type="entry name" value="Winged helix' DNA-binding domain"/>
    <property type="match status" value="1"/>
</dbReference>
<feature type="region of interest" description="Disordered" evidence="1">
    <location>
        <begin position="99"/>
        <end position="177"/>
    </location>
</feature>
<reference evidence="3 4" key="1">
    <citation type="journal article" date="2022" name="Allergy">
        <title>Genome assembly and annotation of Periplaneta americana reveal a comprehensive cockroach allergen profile.</title>
        <authorList>
            <person name="Wang L."/>
            <person name="Xiong Q."/>
            <person name="Saelim N."/>
            <person name="Wang L."/>
            <person name="Nong W."/>
            <person name="Wan A.T."/>
            <person name="Shi M."/>
            <person name="Liu X."/>
            <person name="Cao Q."/>
            <person name="Hui J.H.L."/>
            <person name="Sookrung N."/>
            <person name="Leung T.F."/>
            <person name="Tungtrongchitr A."/>
            <person name="Tsui S.K.W."/>
        </authorList>
    </citation>
    <scope>NUCLEOTIDE SEQUENCE [LARGE SCALE GENOMIC DNA]</scope>
    <source>
        <strain evidence="3">PWHHKU_190912</strain>
    </source>
</reference>
<name>A0ABQ8TJB2_PERAM</name>
<dbReference type="InterPro" id="IPR005818">
    <property type="entry name" value="Histone_H1/H5_H15"/>
</dbReference>
<dbReference type="SMART" id="SM00526">
    <property type="entry name" value="H15"/>
    <property type="match status" value="1"/>
</dbReference>